<comment type="caution">
    <text evidence="1">The sequence shown here is derived from an EMBL/GenBank/DDBJ whole genome shotgun (WGS) entry which is preliminary data.</text>
</comment>
<evidence type="ECO:0000313" key="1">
    <source>
        <dbReference type="EMBL" id="KAI4458779.1"/>
    </source>
</evidence>
<accession>A0ACB9SW55</accession>
<dbReference type="Proteomes" id="UP001056778">
    <property type="component" value="Chromosome 7"/>
</dbReference>
<gene>
    <name evidence="1" type="ORF">MML48_7g00006978</name>
</gene>
<sequence>MEDQENNNSLNDTNNSHERKQIYRNLLNEIEDIQDSNDVGLQTIKKVKNILSEANLLNDQCDIHERVTCPEEILLDSFLISQASDVLVKCTKAVNIFAANYEPLNFAEKIIDTIKTDETIEQMDFIKLLNDARCVIPNVIEYNFLYGTYDFTTVPQPKQKKEPVAANAKNDDENNDSVVFLNKVLQNEYVKNNNNPLKYYDFVIDSKSYSATVENMFYCSFLIRDGKAELQINSEGIPVIKPTPKKALKSFRLQEGSNTQMIMMIDMNEWNRLKSKQAGFIQRHKRSV</sequence>
<evidence type="ECO:0000313" key="2">
    <source>
        <dbReference type="Proteomes" id="UP001056778"/>
    </source>
</evidence>
<keyword evidence="2" id="KW-1185">Reference proteome</keyword>
<protein>
    <submittedName>
        <fullName evidence="1">Uncharacterized protein</fullName>
    </submittedName>
</protein>
<organism evidence="1 2">
    <name type="scientific">Holotrichia oblita</name>
    <name type="common">Chafer beetle</name>
    <dbReference type="NCBI Taxonomy" id="644536"/>
    <lineage>
        <taxon>Eukaryota</taxon>
        <taxon>Metazoa</taxon>
        <taxon>Ecdysozoa</taxon>
        <taxon>Arthropoda</taxon>
        <taxon>Hexapoda</taxon>
        <taxon>Insecta</taxon>
        <taxon>Pterygota</taxon>
        <taxon>Neoptera</taxon>
        <taxon>Endopterygota</taxon>
        <taxon>Coleoptera</taxon>
        <taxon>Polyphaga</taxon>
        <taxon>Scarabaeiformia</taxon>
        <taxon>Scarabaeidae</taxon>
        <taxon>Melolonthinae</taxon>
        <taxon>Holotrichia</taxon>
    </lineage>
</organism>
<name>A0ACB9SW55_HOLOL</name>
<proteinExistence type="predicted"/>
<dbReference type="EMBL" id="CM043021">
    <property type="protein sequence ID" value="KAI4458779.1"/>
    <property type="molecule type" value="Genomic_DNA"/>
</dbReference>
<reference evidence="1" key="1">
    <citation type="submission" date="2022-04" db="EMBL/GenBank/DDBJ databases">
        <title>Chromosome-scale genome assembly of Holotrichia oblita Faldermann.</title>
        <authorList>
            <person name="Rongchong L."/>
        </authorList>
    </citation>
    <scope>NUCLEOTIDE SEQUENCE</scope>
    <source>
        <strain evidence="1">81SQS9</strain>
    </source>
</reference>